<accession>A0A7C8JMH2</accession>
<proteinExistence type="predicted"/>
<sequence length="432" mass="48527">MKIKNLYIYPVKSLRGCSIPTATLTRHGLKHDRKYMIVRITPSDNNNVDSNDNNNVNGSTGGERKYTYESQYVGRVDSLCLFSASILPNYENAEVIRVTYNTPVPSSGTNEKEKQGGDGDDDGGNPYIEFPVIADYKNLEKLDLRIHLSDCVGYDMGSKYQEFFTKYLGYPAKLVYVGDSTREVKGNLAPNQTHLTKENDFDNGRGSGSTTTTTTTAGLNDWFIFGLFTWVLWYLLGWNQNNIEGHSKYTIQFADVAPVLVTSTVSLEELNSGKGEDGKNELALDITKMRPNIVLEPSTSNEMIPFEEDYWAELEVSNGNNDEDDDEVGDRKDARRIILTGNCGRCKSLNVDYATGKQLPVHGQMLKRLSDMKRRVDAGYGYSPIFGRYGFIEKGSLEKEVRVGEEVTVTKKNEERTVFYWPGLSTGTKPRK</sequence>
<dbReference type="EMBL" id="WIQW01000023">
    <property type="protein sequence ID" value="KAF3101565.1"/>
    <property type="molecule type" value="Genomic_DNA"/>
</dbReference>
<dbReference type="GO" id="GO:0003824">
    <property type="term" value="F:catalytic activity"/>
    <property type="evidence" value="ECO:0007669"/>
    <property type="project" value="InterPro"/>
</dbReference>
<gene>
    <name evidence="3" type="ORF">TWF102_004813</name>
    <name evidence="4" type="ORF">TWF703_009902</name>
</gene>
<name>A0A7C8JMH2_ORBOL</name>
<dbReference type="Pfam" id="PF03476">
    <property type="entry name" value="MOSC_N"/>
    <property type="match status" value="1"/>
</dbReference>
<evidence type="ECO:0000313" key="4">
    <source>
        <dbReference type="EMBL" id="KAF3127648.1"/>
    </source>
</evidence>
<dbReference type="Proteomes" id="UP000480548">
    <property type="component" value="Unassembled WGS sequence"/>
</dbReference>
<dbReference type="Pfam" id="PF03473">
    <property type="entry name" value="MOSC"/>
    <property type="match status" value="1"/>
</dbReference>
<feature type="region of interest" description="Disordered" evidence="1">
    <location>
        <begin position="193"/>
        <end position="212"/>
    </location>
</feature>
<dbReference type="InterPro" id="IPR005302">
    <property type="entry name" value="MoCF_Sase_C"/>
</dbReference>
<evidence type="ECO:0000313" key="3">
    <source>
        <dbReference type="EMBL" id="KAF3101565.1"/>
    </source>
</evidence>
<evidence type="ECO:0000259" key="2">
    <source>
        <dbReference type="PROSITE" id="PS51340"/>
    </source>
</evidence>
<evidence type="ECO:0000313" key="5">
    <source>
        <dbReference type="Proteomes" id="UP000475325"/>
    </source>
</evidence>
<dbReference type="Proteomes" id="UP000475325">
    <property type="component" value="Unassembled WGS sequence"/>
</dbReference>
<feature type="compositionally biased region" description="Low complexity" evidence="1">
    <location>
        <begin position="43"/>
        <end position="57"/>
    </location>
</feature>
<dbReference type="GO" id="GO:0030151">
    <property type="term" value="F:molybdenum ion binding"/>
    <property type="evidence" value="ECO:0007669"/>
    <property type="project" value="InterPro"/>
</dbReference>
<organism evidence="4 6">
    <name type="scientific">Orbilia oligospora</name>
    <name type="common">Nematode-trapping fungus</name>
    <name type="synonym">Arthrobotrys oligospora</name>
    <dbReference type="NCBI Taxonomy" id="2813651"/>
    <lineage>
        <taxon>Eukaryota</taxon>
        <taxon>Fungi</taxon>
        <taxon>Dikarya</taxon>
        <taxon>Ascomycota</taxon>
        <taxon>Pezizomycotina</taxon>
        <taxon>Orbiliomycetes</taxon>
        <taxon>Orbiliales</taxon>
        <taxon>Orbiliaceae</taxon>
        <taxon>Orbilia</taxon>
    </lineage>
</organism>
<dbReference type="PROSITE" id="PS51340">
    <property type="entry name" value="MOSC"/>
    <property type="match status" value="1"/>
</dbReference>
<dbReference type="AlphaFoldDB" id="A0A7C8JMH2"/>
<feature type="region of interest" description="Disordered" evidence="1">
    <location>
        <begin position="42"/>
        <end position="63"/>
    </location>
</feature>
<protein>
    <recommendedName>
        <fullName evidence="2">MOSC domain-containing protein</fullName>
    </recommendedName>
</protein>
<reference evidence="5 6" key="1">
    <citation type="submission" date="2019-06" db="EMBL/GenBank/DDBJ databases">
        <authorList>
            <person name="Palmer J.M."/>
        </authorList>
    </citation>
    <scope>NUCLEOTIDE SEQUENCE [LARGE SCALE GENOMIC DNA]</scope>
    <source>
        <strain evidence="3 5">TWF102</strain>
        <strain evidence="4 6">TWF703</strain>
    </source>
</reference>
<feature type="region of interest" description="Disordered" evidence="1">
    <location>
        <begin position="101"/>
        <end position="124"/>
    </location>
</feature>
<dbReference type="GO" id="GO:0030170">
    <property type="term" value="F:pyridoxal phosphate binding"/>
    <property type="evidence" value="ECO:0007669"/>
    <property type="project" value="InterPro"/>
</dbReference>
<dbReference type="SUPFAM" id="SSF141673">
    <property type="entry name" value="MOSC N-terminal domain-like"/>
    <property type="match status" value="1"/>
</dbReference>
<evidence type="ECO:0000256" key="1">
    <source>
        <dbReference type="SAM" id="MobiDB-lite"/>
    </source>
</evidence>
<evidence type="ECO:0000313" key="6">
    <source>
        <dbReference type="Proteomes" id="UP000480548"/>
    </source>
</evidence>
<comment type="caution">
    <text evidence="4">The sequence shown here is derived from an EMBL/GenBank/DDBJ whole genome shotgun (WGS) entry which is preliminary data.</text>
</comment>
<dbReference type="InterPro" id="IPR005303">
    <property type="entry name" value="MOCOS_middle"/>
</dbReference>
<feature type="domain" description="MOSC" evidence="2">
    <location>
        <begin position="229"/>
        <end position="410"/>
    </location>
</feature>
<dbReference type="EMBL" id="WIQZ01000076">
    <property type="protein sequence ID" value="KAF3127648.1"/>
    <property type="molecule type" value="Genomic_DNA"/>
</dbReference>